<protein>
    <recommendedName>
        <fullName evidence="7">Zn(2)-C6 fungal-type domain-containing protein</fullName>
    </recommendedName>
</protein>
<dbReference type="OrthoDB" id="4216928at2759"/>
<dbReference type="SMART" id="SM00066">
    <property type="entry name" value="GAL4"/>
    <property type="match status" value="1"/>
</dbReference>
<comment type="caution">
    <text evidence="8">The sequence shown here is derived from an EMBL/GenBank/DDBJ whole genome shotgun (WGS) entry which is preliminary data.</text>
</comment>
<dbReference type="SUPFAM" id="SSF57701">
    <property type="entry name" value="Zn2/Cys6 DNA-binding domain"/>
    <property type="match status" value="1"/>
</dbReference>
<keyword evidence="9" id="KW-1185">Reference proteome</keyword>
<dbReference type="RefSeq" id="XP_043129831.1">
    <property type="nucleotide sequence ID" value="XM_043273896.1"/>
</dbReference>
<evidence type="ECO:0000256" key="4">
    <source>
        <dbReference type="ARBA" id="ARBA00023125"/>
    </source>
</evidence>
<keyword evidence="3" id="KW-0805">Transcription regulation</keyword>
<dbReference type="GO" id="GO:0000981">
    <property type="term" value="F:DNA-binding transcription factor activity, RNA polymerase II-specific"/>
    <property type="evidence" value="ECO:0007669"/>
    <property type="project" value="InterPro"/>
</dbReference>
<evidence type="ECO:0000256" key="2">
    <source>
        <dbReference type="ARBA" id="ARBA00022833"/>
    </source>
</evidence>
<dbReference type="Gene3D" id="4.10.240.10">
    <property type="entry name" value="Zn(2)-C6 fungal-type DNA-binding domain"/>
    <property type="match status" value="1"/>
</dbReference>
<dbReference type="EMBL" id="BOPL01000011">
    <property type="protein sequence ID" value="GIK06645.1"/>
    <property type="molecule type" value="Genomic_DNA"/>
</dbReference>
<evidence type="ECO:0000259" key="7">
    <source>
        <dbReference type="PROSITE" id="PS50048"/>
    </source>
</evidence>
<evidence type="ECO:0000256" key="6">
    <source>
        <dbReference type="ARBA" id="ARBA00023242"/>
    </source>
</evidence>
<sequence>MSLRKTSCRACVAAKRRCDHEAPSCSRCRKKSIACHYPYPPPQAKGDQTLALDSQIESRFELGPTASGSRELAPVEDWIEQFTIADQGDNLLNPMWFLEGPITSGQGLGIPQGASGWLALPSSADSFTSALPRLERRVLEFWPRVHDSETWGFCMSTFLGYVDHFLDTGALSFLGPLLDHSSDLPPLLREAYGVCAAYRACKHAKKPFYHQLLNAGVNNMSLSTPTPSDLQGQLDRIQALVLYYILFLAGGINDKPLLRQLHRMLAQGTADLERMELASRQTAQYKTQSGSHHSESHLNDWLLCESARRLIMISYLVRAVHSVIQSQRCDYIKYLAGLPVSTKSYAELCWEEFIHEREQSSAKSISGVISYDEFVRDWEQGGLVQVDEFRHLLLVACKGLGSVQERTKELVGTFDDFRHT</sequence>
<evidence type="ECO:0000313" key="9">
    <source>
        <dbReference type="Proteomes" id="UP000710440"/>
    </source>
</evidence>
<evidence type="ECO:0000313" key="8">
    <source>
        <dbReference type="EMBL" id="GIK06645.1"/>
    </source>
</evidence>
<evidence type="ECO:0000256" key="1">
    <source>
        <dbReference type="ARBA" id="ARBA00022723"/>
    </source>
</evidence>
<organism evidence="8 9">
    <name type="scientific">Aspergillus viridinutans</name>
    <dbReference type="NCBI Taxonomy" id="75553"/>
    <lineage>
        <taxon>Eukaryota</taxon>
        <taxon>Fungi</taxon>
        <taxon>Dikarya</taxon>
        <taxon>Ascomycota</taxon>
        <taxon>Pezizomycotina</taxon>
        <taxon>Eurotiomycetes</taxon>
        <taxon>Eurotiomycetidae</taxon>
        <taxon>Eurotiales</taxon>
        <taxon>Aspergillaceae</taxon>
        <taxon>Aspergillus</taxon>
        <taxon>Aspergillus subgen. Fumigati</taxon>
    </lineage>
</organism>
<feature type="domain" description="Zn(2)-C6 fungal-type" evidence="7">
    <location>
        <begin position="7"/>
        <end position="37"/>
    </location>
</feature>
<dbReference type="AlphaFoldDB" id="A0A9P3C2G8"/>
<dbReference type="Proteomes" id="UP000710440">
    <property type="component" value="Unassembled WGS sequence"/>
</dbReference>
<dbReference type="GO" id="GO:0008270">
    <property type="term" value="F:zinc ion binding"/>
    <property type="evidence" value="ECO:0007669"/>
    <property type="project" value="InterPro"/>
</dbReference>
<keyword evidence="1" id="KW-0479">Metal-binding</keyword>
<evidence type="ECO:0000256" key="3">
    <source>
        <dbReference type="ARBA" id="ARBA00023015"/>
    </source>
</evidence>
<proteinExistence type="predicted"/>
<gene>
    <name evidence="8" type="ORF">Aspvir_002295</name>
</gene>
<dbReference type="GO" id="GO:0003677">
    <property type="term" value="F:DNA binding"/>
    <property type="evidence" value="ECO:0007669"/>
    <property type="project" value="UniProtKB-KW"/>
</dbReference>
<accession>A0A9P3C2G8</accession>
<keyword evidence="5" id="KW-0804">Transcription</keyword>
<evidence type="ECO:0000256" key="5">
    <source>
        <dbReference type="ARBA" id="ARBA00023163"/>
    </source>
</evidence>
<name>A0A9P3C2G8_ASPVI</name>
<dbReference type="PANTHER" id="PTHR47660">
    <property type="entry name" value="TRANSCRIPTION FACTOR WITH C2H2 AND ZN(2)-CYS(6) DNA BINDING DOMAIN (EUROFUNG)-RELATED-RELATED"/>
    <property type="match status" value="1"/>
</dbReference>
<dbReference type="InterPro" id="IPR036864">
    <property type="entry name" value="Zn2-C6_fun-type_DNA-bd_sf"/>
</dbReference>
<dbReference type="GeneID" id="66930277"/>
<keyword evidence="2" id="KW-0862">Zinc</keyword>
<dbReference type="Pfam" id="PF00172">
    <property type="entry name" value="Zn_clus"/>
    <property type="match status" value="1"/>
</dbReference>
<dbReference type="CDD" id="cd00067">
    <property type="entry name" value="GAL4"/>
    <property type="match status" value="1"/>
</dbReference>
<dbReference type="InterPro" id="IPR001138">
    <property type="entry name" value="Zn2Cys6_DnaBD"/>
</dbReference>
<reference evidence="8 9" key="1">
    <citation type="submission" date="2021-02" db="EMBL/GenBank/DDBJ databases">
        <title>Pan-genome distribution and transcriptional activeness of fungal secondary metabolism genes in Aspergillus section Fumigati.</title>
        <authorList>
            <person name="Takahashi H."/>
            <person name="Umemura M."/>
            <person name="Ninomiya A."/>
            <person name="Kusuya Y."/>
            <person name="Urayama S."/>
            <person name="Shimizu M."/>
            <person name="Watanabe A."/>
            <person name="Kamei K."/>
            <person name="Yaguchi T."/>
            <person name="Hagiwara D."/>
        </authorList>
    </citation>
    <scope>NUCLEOTIDE SEQUENCE [LARGE SCALE GENOMIC DNA]</scope>
    <source>
        <strain evidence="8 9">IFM 47045</strain>
    </source>
</reference>
<keyword evidence="4" id="KW-0238">DNA-binding</keyword>
<keyword evidence="6" id="KW-0539">Nucleus</keyword>
<dbReference type="PROSITE" id="PS50048">
    <property type="entry name" value="ZN2_CY6_FUNGAL_2"/>
    <property type="match status" value="1"/>
</dbReference>